<proteinExistence type="inferred from homology"/>
<dbReference type="PRINTS" id="PR00344">
    <property type="entry name" value="BCTRLSENSOR"/>
</dbReference>
<feature type="transmembrane region" description="Helical" evidence="13">
    <location>
        <begin position="115"/>
        <end position="134"/>
    </location>
</feature>
<dbReference type="Pfam" id="PF00512">
    <property type="entry name" value="HisKA"/>
    <property type="match status" value="1"/>
</dbReference>
<dbReference type="GO" id="GO:0022857">
    <property type="term" value="F:transmembrane transporter activity"/>
    <property type="evidence" value="ECO:0007669"/>
    <property type="project" value="InterPro"/>
</dbReference>
<evidence type="ECO:0000256" key="6">
    <source>
        <dbReference type="ARBA" id="ARBA00022679"/>
    </source>
</evidence>
<evidence type="ECO:0000256" key="7">
    <source>
        <dbReference type="ARBA" id="ARBA00022692"/>
    </source>
</evidence>
<evidence type="ECO:0000256" key="4">
    <source>
        <dbReference type="ARBA" id="ARBA00012438"/>
    </source>
</evidence>
<evidence type="ECO:0000259" key="14">
    <source>
        <dbReference type="PROSITE" id="PS50109"/>
    </source>
</evidence>
<feature type="transmembrane region" description="Helical" evidence="13">
    <location>
        <begin position="164"/>
        <end position="183"/>
    </location>
</feature>
<dbReference type="PROSITE" id="PS50109">
    <property type="entry name" value="HIS_KIN"/>
    <property type="match status" value="1"/>
</dbReference>
<keyword evidence="7 13" id="KW-0812">Transmembrane</keyword>
<dbReference type="InterPro" id="IPR003594">
    <property type="entry name" value="HATPase_dom"/>
</dbReference>
<feature type="coiled-coil region" evidence="12">
    <location>
        <begin position="647"/>
        <end position="681"/>
    </location>
</feature>
<dbReference type="Gene3D" id="1.20.1730.10">
    <property type="entry name" value="Sodium/glucose cotransporter"/>
    <property type="match status" value="1"/>
</dbReference>
<evidence type="ECO:0000256" key="13">
    <source>
        <dbReference type="SAM" id="Phobius"/>
    </source>
</evidence>
<comment type="subcellular location">
    <subcellularLocation>
        <location evidence="2">Membrane</location>
        <topology evidence="2">Multi-pass membrane protein</topology>
    </subcellularLocation>
</comment>
<evidence type="ECO:0000313" key="15">
    <source>
        <dbReference type="EMBL" id="RID97109.1"/>
    </source>
</evidence>
<keyword evidence="6" id="KW-0808">Transferase</keyword>
<evidence type="ECO:0000256" key="10">
    <source>
        <dbReference type="ARBA" id="ARBA00023012"/>
    </source>
</evidence>
<feature type="transmembrane region" description="Helical" evidence="13">
    <location>
        <begin position="36"/>
        <end position="56"/>
    </location>
</feature>
<dbReference type="CDD" id="cd10322">
    <property type="entry name" value="SLC5sbd"/>
    <property type="match status" value="1"/>
</dbReference>
<evidence type="ECO:0000256" key="8">
    <source>
        <dbReference type="ARBA" id="ARBA00022777"/>
    </source>
</evidence>
<evidence type="ECO:0000256" key="11">
    <source>
        <dbReference type="ARBA" id="ARBA00023136"/>
    </source>
</evidence>
<keyword evidence="12" id="KW-0175">Coiled coil</keyword>
<dbReference type="GO" id="GO:0000155">
    <property type="term" value="F:phosphorelay sensor kinase activity"/>
    <property type="evidence" value="ECO:0007669"/>
    <property type="project" value="InterPro"/>
</dbReference>
<dbReference type="InterPro" id="IPR003661">
    <property type="entry name" value="HisK_dim/P_dom"/>
</dbReference>
<comment type="similarity">
    <text evidence="3">Belongs to the sodium:solute symporter (SSF) (TC 2.A.21) family.</text>
</comment>
<dbReference type="RefSeq" id="WP_119110335.1">
    <property type="nucleotide sequence ID" value="NZ_QXJC01000010.1"/>
</dbReference>
<feature type="domain" description="Histidine kinase" evidence="14">
    <location>
        <begin position="688"/>
        <end position="909"/>
    </location>
</feature>
<dbReference type="SMART" id="SM00387">
    <property type="entry name" value="HATPase_c"/>
    <property type="match status" value="1"/>
</dbReference>
<comment type="caution">
    <text evidence="15">The sequence shown here is derived from an EMBL/GenBank/DDBJ whole genome shotgun (WGS) entry which is preliminary data.</text>
</comment>
<evidence type="ECO:0000256" key="9">
    <source>
        <dbReference type="ARBA" id="ARBA00022989"/>
    </source>
</evidence>
<dbReference type="InterPro" id="IPR036890">
    <property type="entry name" value="HATPase_C_sf"/>
</dbReference>
<keyword evidence="11 13" id="KW-0472">Membrane</keyword>
<dbReference type="AlphaFoldDB" id="A0A398C278"/>
<evidence type="ECO:0000256" key="5">
    <source>
        <dbReference type="ARBA" id="ARBA00022553"/>
    </source>
</evidence>
<feature type="transmembrane region" description="Helical" evidence="13">
    <location>
        <begin position="68"/>
        <end position="87"/>
    </location>
</feature>
<name>A0A398C278_9BURK</name>
<dbReference type="InterPro" id="IPR036097">
    <property type="entry name" value="HisK_dim/P_sf"/>
</dbReference>
<keyword evidence="5" id="KW-0597">Phosphoprotein</keyword>
<feature type="transmembrane region" description="Helical" evidence="13">
    <location>
        <begin position="449"/>
        <end position="471"/>
    </location>
</feature>
<dbReference type="PROSITE" id="PS50283">
    <property type="entry name" value="NA_SOLUT_SYMP_3"/>
    <property type="match status" value="1"/>
</dbReference>
<evidence type="ECO:0000256" key="12">
    <source>
        <dbReference type="SAM" id="Coils"/>
    </source>
</evidence>
<dbReference type="SUPFAM" id="SSF47384">
    <property type="entry name" value="Homodimeric domain of signal transducing histidine kinase"/>
    <property type="match status" value="1"/>
</dbReference>
<evidence type="ECO:0000256" key="2">
    <source>
        <dbReference type="ARBA" id="ARBA00004141"/>
    </source>
</evidence>
<dbReference type="EC" id="2.7.13.3" evidence="4"/>
<dbReference type="FunFam" id="1.10.287.130:FF:000001">
    <property type="entry name" value="Two-component sensor histidine kinase"/>
    <property type="match status" value="1"/>
</dbReference>
<dbReference type="Pfam" id="PF02518">
    <property type="entry name" value="HATPase_c"/>
    <property type="match status" value="1"/>
</dbReference>
<protein>
    <recommendedName>
        <fullName evidence="4">histidine kinase</fullName>
        <ecNumber evidence="4">2.7.13.3</ecNumber>
    </recommendedName>
</protein>
<feature type="transmembrane region" description="Helical" evidence="13">
    <location>
        <begin position="204"/>
        <end position="229"/>
    </location>
</feature>
<feature type="transmembrane region" description="Helical" evidence="13">
    <location>
        <begin position="415"/>
        <end position="437"/>
    </location>
</feature>
<dbReference type="InterPro" id="IPR005467">
    <property type="entry name" value="His_kinase_dom"/>
</dbReference>
<dbReference type="Proteomes" id="UP000266302">
    <property type="component" value="Unassembled WGS sequence"/>
</dbReference>
<feature type="transmembrane region" description="Helical" evidence="13">
    <location>
        <begin position="392"/>
        <end position="409"/>
    </location>
</feature>
<dbReference type="InterPro" id="IPR038377">
    <property type="entry name" value="Na/Glc_symporter_sf"/>
</dbReference>
<feature type="transmembrane region" description="Helical" evidence="13">
    <location>
        <begin position="6"/>
        <end position="24"/>
    </location>
</feature>
<dbReference type="PANTHER" id="PTHR43711">
    <property type="entry name" value="TWO-COMPONENT HISTIDINE KINASE"/>
    <property type="match status" value="1"/>
</dbReference>
<dbReference type="Gene3D" id="3.30.565.10">
    <property type="entry name" value="Histidine kinase-like ATPase, C-terminal domain"/>
    <property type="match status" value="1"/>
</dbReference>
<reference evidence="15 16" key="1">
    <citation type="submission" date="2018-09" db="EMBL/GenBank/DDBJ databases">
        <title>Draft genome of Simplicispira sp. NY-02.</title>
        <authorList>
            <person name="Im W.T."/>
        </authorList>
    </citation>
    <scope>NUCLEOTIDE SEQUENCE [LARGE SCALE GENOMIC DNA]</scope>
    <source>
        <strain evidence="15 16">NY-02</strain>
    </source>
</reference>
<accession>A0A398C278</accession>
<organism evidence="15 16">
    <name type="scientific">Simplicispira hankyongi</name>
    <dbReference type="NCBI Taxonomy" id="2315688"/>
    <lineage>
        <taxon>Bacteria</taxon>
        <taxon>Pseudomonadati</taxon>
        <taxon>Pseudomonadota</taxon>
        <taxon>Betaproteobacteria</taxon>
        <taxon>Burkholderiales</taxon>
        <taxon>Comamonadaceae</taxon>
        <taxon>Simplicispira</taxon>
    </lineage>
</organism>
<dbReference type="InterPro" id="IPR004358">
    <property type="entry name" value="Sig_transdc_His_kin-like_C"/>
</dbReference>
<comment type="catalytic activity">
    <reaction evidence="1">
        <text>ATP + protein L-histidine = ADP + protein N-phospho-L-histidine.</text>
        <dbReference type="EC" id="2.7.13.3"/>
    </reaction>
</comment>
<feature type="transmembrane region" description="Helical" evidence="13">
    <location>
        <begin position="288"/>
        <end position="314"/>
    </location>
</feature>
<evidence type="ECO:0000256" key="1">
    <source>
        <dbReference type="ARBA" id="ARBA00000085"/>
    </source>
</evidence>
<dbReference type="InterPro" id="IPR001734">
    <property type="entry name" value="Na/solute_symporter"/>
</dbReference>
<gene>
    <name evidence="15" type="ORF">D3F03_15450</name>
</gene>
<keyword evidence="9 13" id="KW-1133">Transmembrane helix</keyword>
<dbReference type="SUPFAM" id="SSF55874">
    <property type="entry name" value="ATPase domain of HSP90 chaperone/DNA topoisomerase II/histidine kinase"/>
    <property type="match status" value="1"/>
</dbReference>
<keyword evidence="10" id="KW-0902">Two-component regulatory system</keyword>
<feature type="transmembrane region" description="Helical" evidence="13">
    <location>
        <begin position="334"/>
        <end position="353"/>
    </location>
</feature>
<evidence type="ECO:0000256" key="3">
    <source>
        <dbReference type="ARBA" id="ARBA00006434"/>
    </source>
</evidence>
<feature type="transmembrane region" description="Helical" evidence="13">
    <location>
        <begin position="249"/>
        <end position="267"/>
    </location>
</feature>
<dbReference type="GO" id="GO:0016020">
    <property type="term" value="C:membrane"/>
    <property type="evidence" value="ECO:0007669"/>
    <property type="project" value="UniProtKB-SubCell"/>
</dbReference>
<dbReference type="SMART" id="SM00388">
    <property type="entry name" value="HisKA"/>
    <property type="match status" value="1"/>
</dbReference>
<keyword evidence="16" id="KW-1185">Reference proteome</keyword>
<dbReference type="EMBL" id="QXJC01000010">
    <property type="protein sequence ID" value="RID97109.1"/>
    <property type="molecule type" value="Genomic_DNA"/>
</dbReference>
<dbReference type="Gene3D" id="1.10.287.130">
    <property type="match status" value="1"/>
</dbReference>
<dbReference type="OrthoDB" id="567977at2"/>
<dbReference type="CDD" id="cd00082">
    <property type="entry name" value="HisKA"/>
    <property type="match status" value="1"/>
</dbReference>
<dbReference type="PANTHER" id="PTHR43711:SF1">
    <property type="entry name" value="HISTIDINE KINASE 1"/>
    <property type="match status" value="1"/>
</dbReference>
<evidence type="ECO:0000313" key="16">
    <source>
        <dbReference type="Proteomes" id="UP000266302"/>
    </source>
</evidence>
<keyword evidence="8 15" id="KW-0418">Kinase</keyword>
<sequence>MLPAPLVIGTSLAYLLLLVGVAYWADRRAAVRRSVIARPSVYALSMAVYCTAWTYFGSVERAATGGMWFLPIYLGPTLAMVLGWTMLRKMIRIAKTHRITSIADFIASRYGKSQLLATLVTLVAVVGIVPYIALQLKAVSSGYALLTSGSAVAPAHLHWSQDSAFYVALSLAGFAIVFGARHLDTTERHEGMVAAIAFESLIKLAGFLCVGVFVVYGLFGGLGDIFAQARARPDLAALLHAEQGGAYSWARWMGLMVLALCAALVLPRQFQVMVVENVHEDHVRRASWLFPLYLLLINLFVLPIALGGLLYFSSGVHNPEHFVLSLPMAAGQNALALFVFVGGLSAATGMVIVETVAVSTMVSNELALPLLLRLRLLDAAHQPSDFTRPLLMIRRAAIVGVLLLGYVYFQLAGDAYALASIGLISFAAVAQFAPVLLGGMYWRGGTRAGALAGLIVGFGVWVYTLMLPSIAKSGWLDAGFLTAGPWGIAWLRPESLWGLQGLDSLTHSLFWSLLTNCAAYVVVSLWRAPSGREASQALLFVDVFRRGTAQTPVFWRGRADAAELKRLCERFLGAEKTRELWRGYAKQAGLPADQALVPDARLVQFVEAQLAGAVGSASARVLVASVSDEETLSQGDVLAMLEEASQLRSYSRALETKSRSLEKATSELRSANEQLKSLDRLKDDFMSSVTHELRTPLTSIRALAEILQGDAEVPPQQRQRFVDIIVQETERLTRLVNQVLDMAKIESGHIDWRLADIDVRALLEKAVATTAALLSDRGAEMQLDLPDALPPLRADPDRLLQVLLNLISNAAKFVPPQGGRVQLRARGDGQGLTVCVQDNGPGVPAGHERLIFDRFHQAGGPTPGGQGTGLGLPISQHIVAHFGGRLWLEPPAPGAPSGACFCFWLPWHPAFSGDTAP</sequence>
<dbReference type="InterPro" id="IPR050736">
    <property type="entry name" value="Sensor_HK_Regulatory"/>
</dbReference>